<name>A0A2Y9BDS0_9FIRM</name>
<dbReference type="Pfam" id="PF02378">
    <property type="entry name" value="PTS_EIIC"/>
    <property type="match status" value="1"/>
</dbReference>
<feature type="transmembrane region" description="Helical" evidence="9">
    <location>
        <begin position="30"/>
        <end position="53"/>
    </location>
</feature>
<evidence type="ECO:0000313" key="12">
    <source>
        <dbReference type="Proteomes" id="UP000245845"/>
    </source>
</evidence>
<dbReference type="GO" id="GO:0008982">
    <property type="term" value="F:protein-N(PI)-phosphohistidine-sugar phosphotransferase activity"/>
    <property type="evidence" value="ECO:0007669"/>
    <property type="project" value="UniProtKB-UniRule"/>
</dbReference>
<evidence type="ECO:0000256" key="9">
    <source>
        <dbReference type="SAM" id="Phobius"/>
    </source>
</evidence>
<dbReference type="PIRSF" id="PIRSF006351">
    <property type="entry name" value="PTS_EIIC-Cellobiose"/>
    <property type="match status" value="1"/>
</dbReference>
<dbReference type="Proteomes" id="UP000245845">
    <property type="component" value="Unassembled WGS sequence"/>
</dbReference>
<keyword evidence="5 9" id="KW-0812">Transmembrane</keyword>
<keyword evidence="2 8" id="KW-0813">Transport</keyword>
<feature type="domain" description="PTS EIIC type-3" evidence="10">
    <location>
        <begin position="7"/>
        <end position="395"/>
    </location>
</feature>
<dbReference type="GO" id="GO:1901264">
    <property type="term" value="P:carbohydrate derivative transport"/>
    <property type="evidence" value="ECO:0007669"/>
    <property type="project" value="TreeGrafter"/>
</dbReference>
<dbReference type="OrthoDB" id="1641940at2"/>
<dbReference type="EMBL" id="QGDL01000007">
    <property type="protein sequence ID" value="PWJ28904.1"/>
    <property type="molecule type" value="Genomic_DNA"/>
</dbReference>
<dbReference type="AlphaFoldDB" id="A0A2Y9BDS0"/>
<feature type="transmembrane region" description="Helical" evidence="9">
    <location>
        <begin position="314"/>
        <end position="332"/>
    </location>
</feature>
<dbReference type="RefSeq" id="WP_109731451.1">
    <property type="nucleotide sequence ID" value="NZ_BAAACK010000011.1"/>
</dbReference>
<dbReference type="InterPro" id="IPR004501">
    <property type="entry name" value="PTS_EIIC_3"/>
</dbReference>
<dbReference type="GO" id="GO:0005886">
    <property type="term" value="C:plasma membrane"/>
    <property type="evidence" value="ECO:0007669"/>
    <property type="project" value="UniProtKB-SubCell"/>
</dbReference>
<feature type="transmembrane region" description="Helical" evidence="9">
    <location>
        <begin position="224"/>
        <end position="246"/>
    </location>
</feature>
<dbReference type="InterPro" id="IPR051088">
    <property type="entry name" value="PTS_Sugar-EIIC/EIIB"/>
</dbReference>
<evidence type="ECO:0000313" key="11">
    <source>
        <dbReference type="EMBL" id="PWJ28904.1"/>
    </source>
</evidence>
<proteinExistence type="predicted"/>
<organism evidence="11 12">
    <name type="scientific">Faecalicatena orotica</name>
    <dbReference type="NCBI Taxonomy" id="1544"/>
    <lineage>
        <taxon>Bacteria</taxon>
        <taxon>Bacillati</taxon>
        <taxon>Bacillota</taxon>
        <taxon>Clostridia</taxon>
        <taxon>Lachnospirales</taxon>
        <taxon>Lachnospiraceae</taxon>
        <taxon>Faecalicatena</taxon>
    </lineage>
</organism>
<dbReference type="PROSITE" id="PS51105">
    <property type="entry name" value="PTS_EIIC_TYPE_3"/>
    <property type="match status" value="1"/>
</dbReference>
<feature type="transmembrane region" description="Helical" evidence="9">
    <location>
        <begin position="73"/>
        <end position="96"/>
    </location>
</feature>
<evidence type="ECO:0000256" key="3">
    <source>
        <dbReference type="ARBA" id="ARBA00022475"/>
    </source>
</evidence>
<feature type="transmembrane region" description="Helical" evidence="9">
    <location>
        <begin position="339"/>
        <end position="357"/>
    </location>
</feature>
<feature type="transmembrane region" description="Helical" evidence="9">
    <location>
        <begin position="377"/>
        <end position="396"/>
    </location>
</feature>
<dbReference type="PANTHER" id="PTHR33989:SF10">
    <property type="entry name" value="PERMEASE IIC COMPONENT"/>
    <property type="match status" value="1"/>
</dbReference>
<sequence length="414" mass="45136">MKKIDKIFEKLDPILGKIGNEIHLLAIRDALMSMIPFLAIAGISTFFGAILFTETSIIGKFMDPETLTNIGTFFTRISTGTISLMSLMLVIMIPYFMGKQRGYYNPLILSITSLSLFFVFVPLAGGYDYFGTQGALLAMIIGLTSSELFIKLSKNKKLRINVGDNVPEAVKNSFNTVIIIIILICLYSLIATVLSVATGMEAIALICDILQKPLVSVGATLPGAIIYTLVQTILFSFGIHPGAVVAPIETAFVTAMDQGRIINYSFVTTFGQMGGTGACLGLLIVLMFLSKRKELKVVGRLSAIADIFNINEPLSFGIPIVFNPTLIIPFIVCPLFNIILAYAATAAGFMSVFTNVITWSTPAFFKGYIASNGDIRAVIMELICLVCDILIWLLFVRMYERQLNKADVASNSAD</sequence>
<keyword evidence="3 8" id="KW-1003">Cell membrane</keyword>
<dbReference type="InterPro" id="IPR004796">
    <property type="entry name" value="PTS_IIC_cello"/>
</dbReference>
<feature type="transmembrane region" description="Helical" evidence="9">
    <location>
        <begin position="103"/>
        <end position="124"/>
    </location>
</feature>
<comment type="function">
    <text evidence="8">The phosphoenolpyruvate-dependent sugar phosphotransferase system (PTS), a major carbohydrate active -transport system, catalyzes the phosphorylation of incoming sugar substrates concomitant with their translocation across the cell membrane.</text>
</comment>
<evidence type="ECO:0000256" key="5">
    <source>
        <dbReference type="ARBA" id="ARBA00022692"/>
    </source>
</evidence>
<reference evidence="11 12" key="1">
    <citation type="submission" date="2018-05" db="EMBL/GenBank/DDBJ databases">
        <title>The Hungate 1000. A catalogue of reference genomes from the rumen microbiome.</title>
        <authorList>
            <person name="Kelly W."/>
        </authorList>
    </citation>
    <scope>NUCLEOTIDE SEQUENCE [LARGE SCALE GENOMIC DNA]</scope>
    <source>
        <strain evidence="11 12">NLAE-zl-C242</strain>
    </source>
</reference>
<feature type="transmembrane region" description="Helical" evidence="9">
    <location>
        <begin position="130"/>
        <end position="150"/>
    </location>
</feature>
<accession>A0A2Y9BDS0</accession>
<dbReference type="PANTHER" id="PTHR33989">
    <property type="match status" value="1"/>
</dbReference>
<dbReference type="GO" id="GO:0009401">
    <property type="term" value="P:phosphoenolpyruvate-dependent sugar phosphotransferase system"/>
    <property type="evidence" value="ECO:0007669"/>
    <property type="project" value="InterPro"/>
</dbReference>
<feature type="transmembrane region" description="Helical" evidence="9">
    <location>
        <begin position="177"/>
        <end position="204"/>
    </location>
</feature>
<comment type="caution">
    <text evidence="11">The sequence shown here is derived from an EMBL/GenBank/DDBJ whole genome shotgun (WGS) entry which is preliminary data.</text>
</comment>
<evidence type="ECO:0000256" key="7">
    <source>
        <dbReference type="ARBA" id="ARBA00023136"/>
    </source>
</evidence>
<evidence type="ECO:0000256" key="1">
    <source>
        <dbReference type="ARBA" id="ARBA00004651"/>
    </source>
</evidence>
<dbReference type="InterPro" id="IPR003352">
    <property type="entry name" value="PTS_EIIC"/>
</dbReference>
<evidence type="ECO:0000259" key="10">
    <source>
        <dbReference type="PROSITE" id="PS51105"/>
    </source>
</evidence>
<keyword evidence="7 8" id="KW-0472">Membrane</keyword>
<feature type="transmembrane region" description="Helical" evidence="9">
    <location>
        <begin position="266"/>
        <end position="289"/>
    </location>
</feature>
<gene>
    <name evidence="11" type="ORF">A8806_10752</name>
</gene>
<evidence type="ECO:0000256" key="2">
    <source>
        <dbReference type="ARBA" id="ARBA00022448"/>
    </source>
</evidence>
<protein>
    <recommendedName>
        <fullName evidence="8">Permease IIC component</fullName>
    </recommendedName>
</protein>
<evidence type="ECO:0000256" key="6">
    <source>
        <dbReference type="ARBA" id="ARBA00022989"/>
    </source>
</evidence>
<comment type="subcellular location">
    <subcellularLocation>
        <location evidence="1">Cell membrane</location>
        <topology evidence="1">Multi-pass membrane protein</topology>
    </subcellularLocation>
</comment>
<keyword evidence="12" id="KW-1185">Reference proteome</keyword>
<keyword evidence="4 8" id="KW-0762">Sugar transport</keyword>
<evidence type="ECO:0000256" key="8">
    <source>
        <dbReference type="PIRNR" id="PIRNR006351"/>
    </source>
</evidence>
<evidence type="ECO:0000256" key="4">
    <source>
        <dbReference type="ARBA" id="ARBA00022597"/>
    </source>
</evidence>
<keyword evidence="6 9" id="KW-1133">Transmembrane helix</keyword>